<dbReference type="Pfam" id="PF21302">
    <property type="entry name" value="Zn_ribbon_RlmA"/>
    <property type="match status" value="1"/>
</dbReference>
<keyword evidence="2" id="KW-0949">S-adenosyl-L-methionine</keyword>
<dbReference type="Proteomes" id="UP000095672">
    <property type="component" value="Chromosome"/>
</dbReference>
<dbReference type="EMBL" id="CP014143">
    <property type="protein sequence ID" value="AOS97324.1"/>
    <property type="molecule type" value="Genomic_DNA"/>
</dbReference>
<dbReference type="SUPFAM" id="SSF53335">
    <property type="entry name" value="S-adenosyl-L-methionine-dependent methyltransferases"/>
    <property type="match status" value="1"/>
</dbReference>
<feature type="domain" description="Methyltransferase type 11" evidence="3">
    <location>
        <begin position="87"/>
        <end position="172"/>
    </location>
</feature>
<keyword evidence="1" id="KW-0479">Metal-binding</keyword>
<keyword evidence="5" id="KW-0808">Transferase</keyword>
<evidence type="ECO:0000313" key="6">
    <source>
        <dbReference type="Proteomes" id="UP000095672"/>
    </source>
</evidence>
<dbReference type="RefSeq" id="WP_069947348.1">
    <property type="nucleotide sequence ID" value="NZ_CP014143.1"/>
</dbReference>
<dbReference type="InterPro" id="IPR013216">
    <property type="entry name" value="Methyltransf_11"/>
</dbReference>
<dbReference type="EC" id="2.1.1.187" evidence="5"/>
<protein>
    <submittedName>
        <fullName evidence="5">23S rRNA (Guanine(745)-N(1))-methyltransferase</fullName>
        <ecNumber evidence="5">2.1.1.187</ecNumber>
    </submittedName>
</protein>
<feature type="binding site" evidence="2">
    <location>
        <begin position="93"/>
        <end position="94"/>
    </location>
    <ligand>
        <name>S-adenosyl-L-methionine</name>
        <dbReference type="ChEBI" id="CHEBI:59789"/>
    </ligand>
</feature>
<dbReference type="PATRIC" id="fig|1769779.3.peg.1897"/>
<dbReference type="STRING" id="1769779.AUP74_01893"/>
<feature type="binding site" evidence="1">
    <location>
        <position position="21"/>
    </location>
    <ligand>
        <name>Zn(2+)</name>
        <dbReference type="ChEBI" id="CHEBI:29105"/>
    </ligand>
</feature>
<feature type="binding site" evidence="1">
    <location>
        <position position="25"/>
    </location>
    <ligand>
        <name>Zn(2+)</name>
        <dbReference type="ChEBI" id="CHEBI:29105"/>
    </ligand>
</feature>
<name>A0A1C9W846_9GAMM</name>
<feature type="binding site" evidence="1">
    <location>
        <position position="5"/>
    </location>
    <ligand>
        <name>Zn(2+)</name>
        <dbReference type="ChEBI" id="CHEBI:29105"/>
    </ligand>
</feature>
<accession>A0A1C9W846</accession>
<dbReference type="Pfam" id="PF08241">
    <property type="entry name" value="Methyltransf_11"/>
    <property type="match status" value="1"/>
</dbReference>
<keyword evidence="6" id="KW-1185">Reference proteome</keyword>
<feature type="binding site" evidence="2">
    <location>
        <position position="181"/>
    </location>
    <ligand>
        <name>S-adenosyl-L-methionine</name>
        <dbReference type="ChEBI" id="CHEBI:59789"/>
    </ligand>
</feature>
<dbReference type="InterPro" id="IPR029063">
    <property type="entry name" value="SAM-dependent_MTases_sf"/>
</dbReference>
<dbReference type="InterPro" id="IPR048647">
    <property type="entry name" value="RlmA_N"/>
</dbReference>
<keyword evidence="5" id="KW-0489">Methyltransferase</keyword>
<dbReference type="KEGG" id="micc:AUP74_01893"/>
<feature type="domain" description="23S rRNA (guanine(745)-N(1))-methyltransferase N-terminal" evidence="4">
    <location>
        <begin position="4"/>
        <end position="46"/>
    </location>
</feature>
<keyword evidence="1" id="KW-0862">Zinc</keyword>
<dbReference type="GO" id="GO:0046872">
    <property type="term" value="F:metal ion binding"/>
    <property type="evidence" value="ECO:0007669"/>
    <property type="project" value="UniProtKB-KW"/>
</dbReference>
<dbReference type="PIRSF" id="PIRSF018249">
    <property type="entry name" value="MyrA_prd"/>
    <property type="match status" value="1"/>
</dbReference>
<feature type="binding site" evidence="1">
    <location>
        <position position="8"/>
    </location>
    <ligand>
        <name>Zn(2+)</name>
        <dbReference type="ChEBI" id="CHEBI:29105"/>
    </ligand>
</feature>
<sequence>MIWLCPICHSPLECRDVDWHCGNGHLFDRAREGYVNLLPVQHKHSREPGDSADMLRARRRFLEAGHYRSLAEAITALLPFESGRQLLDVGCGEGYYTRQLHEAGWPADALAGVDIAKAGVRMAAKSQPGSQYVVAGNFDLPVAEDSVDHILRVFAPGDAAELSRVVNPGGSIVDVAPGPEHLWSLKQALYREPREHAPPKPLEGFVPEVELRCCFLFTLESTEEIADFLSMTPFAWKGDAEARAELEQRKRLRLEADFVVRRMVSRK</sequence>
<dbReference type="OrthoDB" id="108476at2"/>
<gene>
    <name evidence="5" type="primary">rlmA</name>
    <name evidence="5" type="ORF">AUP74_01893</name>
</gene>
<evidence type="ECO:0000256" key="2">
    <source>
        <dbReference type="PIRSR" id="PIRSR018249-2"/>
    </source>
</evidence>
<dbReference type="InterPro" id="IPR016718">
    <property type="entry name" value="rRNA_m1G-MeTrfase_A_prd"/>
</dbReference>
<proteinExistence type="predicted"/>
<evidence type="ECO:0000256" key="1">
    <source>
        <dbReference type="PIRSR" id="PIRSR018249-1"/>
    </source>
</evidence>
<reference evidence="6" key="1">
    <citation type="submission" date="2016-01" db="EMBL/GenBank/DDBJ databases">
        <title>Complete genome sequence of Microbulbifer sp. CCB-MM1, a halophile isolated from Matang Mangrove Forest, Perak.</title>
        <authorList>
            <person name="Moh T.H."/>
            <person name="Dinesh B."/>
            <person name="Lau N.-S."/>
            <person name="Go F."/>
            <person name="Alexander Chong S.-C."/>
        </authorList>
    </citation>
    <scope>NUCLEOTIDE SEQUENCE [LARGE SCALE GENOMIC DNA]</scope>
    <source>
        <strain evidence="6">CCB-MM1</strain>
    </source>
</reference>
<dbReference type="Gene3D" id="3.40.50.150">
    <property type="entry name" value="Vaccinia Virus protein VP39"/>
    <property type="match status" value="1"/>
</dbReference>
<evidence type="ECO:0000259" key="3">
    <source>
        <dbReference type="Pfam" id="PF08241"/>
    </source>
</evidence>
<feature type="binding site" evidence="2">
    <location>
        <position position="67"/>
    </location>
    <ligand>
        <name>S-adenosyl-L-methionine</name>
        <dbReference type="ChEBI" id="CHEBI:59789"/>
    </ligand>
</feature>
<dbReference type="AlphaFoldDB" id="A0A1C9W846"/>
<organism evidence="5 6">
    <name type="scientific">Microbulbifer aggregans</name>
    <dbReference type="NCBI Taxonomy" id="1769779"/>
    <lineage>
        <taxon>Bacteria</taxon>
        <taxon>Pseudomonadati</taxon>
        <taxon>Pseudomonadota</taxon>
        <taxon>Gammaproteobacteria</taxon>
        <taxon>Cellvibrionales</taxon>
        <taxon>Microbulbiferaceae</taxon>
        <taxon>Microbulbifer</taxon>
    </lineage>
</organism>
<evidence type="ECO:0000313" key="5">
    <source>
        <dbReference type="EMBL" id="AOS97324.1"/>
    </source>
</evidence>
<evidence type="ECO:0000259" key="4">
    <source>
        <dbReference type="Pfam" id="PF21302"/>
    </source>
</evidence>
<dbReference type="GO" id="GO:0052911">
    <property type="term" value="F:23S rRNA (guanine(745)-N(1))-methyltransferase activity"/>
    <property type="evidence" value="ECO:0007669"/>
    <property type="project" value="UniProtKB-EC"/>
</dbReference>